<feature type="domain" description="Aminotransferase class I/classII large" evidence="6">
    <location>
        <begin position="63"/>
        <end position="404"/>
    </location>
</feature>
<protein>
    <submittedName>
        <fullName evidence="7">Putative pyridoxal phosphate-dependent acyltransferase</fullName>
        <ecNumber evidence="7">2.3.1.-</ecNumber>
    </submittedName>
</protein>
<keyword evidence="3 4" id="KW-0663">Pyridoxal phosphate</keyword>
<feature type="region of interest" description="Disordered" evidence="5">
    <location>
        <begin position="421"/>
        <end position="445"/>
    </location>
</feature>
<proteinExistence type="inferred from homology"/>
<gene>
    <name evidence="7" type="ORF">ENSA5_28620</name>
</gene>
<evidence type="ECO:0000313" key="7">
    <source>
        <dbReference type="EMBL" id="PRP99874.1"/>
    </source>
</evidence>
<evidence type="ECO:0000259" key="6">
    <source>
        <dbReference type="Pfam" id="PF00155"/>
    </source>
</evidence>
<dbReference type="InterPro" id="IPR015421">
    <property type="entry name" value="PyrdxlP-dep_Trfase_major"/>
</dbReference>
<evidence type="ECO:0000256" key="1">
    <source>
        <dbReference type="ARBA" id="ARBA00001933"/>
    </source>
</evidence>
<keyword evidence="8" id="KW-1185">Reference proteome</keyword>
<dbReference type="OrthoDB" id="9807157at2"/>
<dbReference type="InterPro" id="IPR004839">
    <property type="entry name" value="Aminotransferase_I/II_large"/>
</dbReference>
<dbReference type="InterPro" id="IPR050087">
    <property type="entry name" value="AON_synthase_class-II"/>
</dbReference>
<evidence type="ECO:0000313" key="8">
    <source>
        <dbReference type="Proteomes" id="UP000237968"/>
    </source>
</evidence>
<accession>A0A2S9Y453</accession>
<dbReference type="EC" id="2.3.1.-" evidence="7"/>
<dbReference type="GO" id="GO:0016746">
    <property type="term" value="F:acyltransferase activity"/>
    <property type="evidence" value="ECO:0007669"/>
    <property type="project" value="UniProtKB-KW"/>
</dbReference>
<reference evidence="7 8" key="1">
    <citation type="submission" date="2018-03" db="EMBL/GenBank/DDBJ databases">
        <title>Draft Genome Sequences of the Obligatory Marine Myxobacteria Enhygromyxa salina SWB005.</title>
        <authorList>
            <person name="Poehlein A."/>
            <person name="Moghaddam J.A."/>
            <person name="Harms H."/>
            <person name="Alanjari M."/>
            <person name="Koenig G.M."/>
            <person name="Daniel R."/>
            <person name="Schaeberle T.F."/>
        </authorList>
    </citation>
    <scope>NUCLEOTIDE SEQUENCE [LARGE SCALE GENOMIC DNA]</scope>
    <source>
        <strain evidence="7 8">SWB005</strain>
    </source>
</reference>
<dbReference type="PANTHER" id="PTHR13693">
    <property type="entry name" value="CLASS II AMINOTRANSFERASE/8-AMINO-7-OXONONANOATE SYNTHASE"/>
    <property type="match status" value="1"/>
</dbReference>
<sequence length="531" mass="57787">MSSEAQYSLADFYFTDTEDPLVPPPEFGDWHKAGSWAFALFEPEMQGAVEPVMKISRGGKSRTVVNLSSYNYLGLAANPEVIEAGKRALAKYGTGACGSPMLSGMTDLHRELEHELVQFTGHEDVMLFNSGFGGGLGTLTGVLRKGDLAILDDKCHLCLIDGVKLAKAKLQFFSHNDPASLDDLLAKTGGRRRLIVIEGVYSMDGDSAKLPQIIEVAERHGVGIMIDEAHSILALGENGRGCVEHYGLPPTAVGLQYATFSKSFAHAGSFVAGNRDLIRYLRHYVNGYAFSCALPPAVVGGLLKALELATRDNSLREKLWANVRYFREGADALGLNLGDSDSQVFPIIIGSDRQMLYEQCAAMSDAGLFLAPVDYPSVTEDTLRYRVAVTAAHETVDLDRALQILEDTVVKAMREAGTLDASKDAAHAAKARREGHASGHGDPGAASDWQTMAKFLMRQASAIANSSNKRARIAQLSSMAYDHFVERARDPSSAYDRLVHAYQELNWRDGVSSLANLREGLRRDGSRGDRR</sequence>
<dbReference type="GO" id="GO:0030170">
    <property type="term" value="F:pyridoxal phosphate binding"/>
    <property type="evidence" value="ECO:0007669"/>
    <property type="project" value="InterPro"/>
</dbReference>
<evidence type="ECO:0000256" key="2">
    <source>
        <dbReference type="ARBA" id="ARBA00022679"/>
    </source>
</evidence>
<comment type="caution">
    <text evidence="7">The sequence shown here is derived from an EMBL/GenBank/DDBJ whole genome shotgun (WGS) entry which is preliminary data.</text>
</comment>
<dbReference type="RefSeq" id="WP_106392248.1">
    <property type="nucleotide sequence ID" value="NZ_PVNK01000139.1"/>
</dbReference>
<keyword evidence="7" id="KW-0012">Acyltransferase</keyword>
<dbReference type="SUPFAM" id="SSF53383">
    <property type="entry name" value="PLP-dependent transferases"/>
    <property type="match status" value="1"/>
</dbReference>
<feature type="compositionally biased region" description="Basic and acidic residues" evidence="5">
    <location>
        <begin position="421"/>
        <end position="439"/>
    </location>
</feature>
<name>A0A2S9Y453_9BACT</name>
<evidence type="ECO:0000256" key="3">
    <source>
        <dbReference type="ARBA" id="ARBA00022898"/>
    </source>
</evidence>
<dbReference type="EMBL" id="PVNK01000139">
    <property type="protein sequence ID" value="PRP99874.1"/>
    <property type="molecule type" value="Genomic_DNA"/>
</dbReference>
<dbReference type="InterPro" id="IPR015422">
    <property type="entry name" value="PyrdxlP-dep_Trfase_small"/>
</dbReference>
<dbReference type="PROSITE" id="PS00599">
    <property type="entry name" value="AA_TRANSFER_CLASS_2"/>
    <property type="match status" value="1"/>
</dbReference>
<organism evidence="7 8">
    <name type="scientific">Enhygromyxa salina</name>
    <dbReference type="NCBI Taxonomy" id="215803"/>
    <lineage>
        <taxon>Bacteria</taxon>
        <taxon>Pseudomonadati</taxon>
        <taxon>Myxococcota</taxon>
        <taxon>Polyangia</taxon>
        <taxon>Nannocystales</taxon>
        <taxon>Nannocystaceae</taxon>
        <taxon>Enhygromyxa</taxon>
    </lineage>
</organism>
<comment type="similarity">
    <text evidence="4">Belongs to the class-II pyridoxal-phosphate-dependent aminotransferase family.</text>
</comment>
<evidence type="ECO:0000256" key="5">
    <source>
        <dbReference type="SAM" id="MobiDB-lite"/>
    </source>
</evidence>
<comment type="cofactor">
    <cofactor evidence="1 4">
        <name>pyridoxal 5'-phosphate</name>
        <dbReference type="ChEBI" id="CHEBI:597326"/>
    </cofactor>
</comment>
<evidence type="ECO:0000256" key="4">
    <source>
        <dbReference type="RuleBase" id="RU003693"/>
    </source>
</evidence>
<dbReference type="Gene3D" id="3.40.640.10">
    <property type="entry name" value="Type I PLP-dependent aspartate aminotransferase-like (Major domain)"/>
    <property type="match status" value="1"/>
</dbReference>
<dbReference type="InterPro" id="IPR001917">
    <property type="entry name" value="Aminotrans_II_pyridoxalP_BS"/>
</dbReference>
<keyword evidence="2 7" id="KW-0808">Transferase</keyword>
<dbReference type="Proteomes" id="UP000237968">
    <property type="component" value="Unassembled WGS sequence"/>
</dbReference>
<dbReference type="InterPro" id="IPR015424">
    <property type="entry name" value="PyrdxlP-dep_Trfase"/>
</dbReference>
<dbReference type="Pfam" id="PF00155">
    <property type="entry name" value="Aminotran_1_2"/>
    <property type="match status" value="1"/>
</dbReference>
<dbReference type="Gene3D" id="3.90.1150.10">
    <property type="entry name" value="Aspartate Aminotransferase, domain 1"/>
    <property type="match status" value="1"/>
</dbReference>
<dbReference type="AlphaFoldDB" id="A0A2S9Y453"/>